<organism evidence="2 3">
    <name type="scientific">Rhodanobacter denitrificans</name>
    <dbReference type="NCBI Taxonomy" id="666685"/>
    <lineage>
        <taxon>Bacteria</taxon>
        <taxon>Pseudomonadati</taxon>
        <taxon>Pseudomonadota</taxon>
        <taxon>Gammaproteobacteria</taxon>
        <taxon>Lysobacterales</taxon>
        <taxon>Rhodanobacteraceae</taxon>
        <taxon>Rhodanobacter</taxon>
    </lineage>
</organism>
<evidence type="ECO:0008006" key="4">
    <source>
        <dbReference type="Google" id="ProtNLM"/>
    </source>
</evidence>
<feature type="chain" id="PRO_5015947496" description="DUF2946 domain-containing protein" evidence="1">
    <location>
        <begin position="32"/>
        <end position="130"/>
    </location>
</feature>
<dbReference type="Proteomes" id="UP000249046">
    <property type="component" value="Unassembled WGS sequence"/>
</dbReference>
<sequence>MKLHAWRTRSLRLRVAWLAVLALLFQQAALAAYVCPISAIPSEPQRVMAGCEGMDMPDPQAPALCDQHCQRDHVASPDLKAPQVPPLALPPLHFTLAEALLPPVQARHYDDVPLCRSDPAPAQRFCSLQI</sequence>
<evidence type="ECO:0000313" key="3">
    <source>
        <dbReference type="Proteomes" id="UP000249046"/>
    </source>
</evidence>
<name>A0A2W5K4J2_9GAMM</name>
<evidence type="ECO:0000256" key="1">
    <source>
        <dbReference type="SAM" id="SignalP"/>
    </source>
</evidence>
<reference evidence="2 3" key="1">
    <citation type="submission" date="2017-08" db="EMBL/GenBank/DDBJ databases">
        <title>Infants hospitalized years apart are colonized by the same room-sourced microbial strains.</title>
        <authorList>
            <person name="Brooks B."/>
            <person name="Olm M.R."/>
            <person name="Firek B.A."/>
            <person name="Baker R."/>
            <person name="Thomas B.C."/>
            <person name="Morowitz M.J."/>
            <person name="Banfield J.F."/>
        </authorList>
    </citation>
    <scope>NUCLEOTIDE SEQUENCE [LARGE SCALE GENOMIC DNA]</scope>
    <source>
        <strain evidence="2">S2_005_003_R2_42</strain>
    </source>
</reference>
<accession>A0A2W5K4J2</accession>
<proteinExistence type="predicted"/>
<keyword evidence="1" id="KW-0732">Signal</keyword>
<dbReference type="EMBL" id="QFPO01000020">
    <property type="protein sequence ID" value="PZQ10444.1"/>
    <property type="molecule type" value="Genomic_DNA"/>
</dbReference>
<evidence type="ECO:0000313" key="2">
    <source>
        <dbReference type="EMBL" id="PZQ10444.1"/>
    </source>
</evidence>
<gene>
    <name evidence="2" type="ORF">DI564_15755</name>
</gene>
<comment type="caution">
    <text evidence="2">The sequence shown here is derived from an EMBL/GenBank/DDBJ whole genome shotgun (WGS) entry which is preliminary data.</text>
</comment>
<dbReference type="AlphaFoldDB" id="A0A2W5K4J2"/>
<protein>
    <recommendedName>
        <fullName evidence="4">DUF2946 domain-containing protein</fullName>
    </recommendedName>
</protein>
<feature type="signal peptide" evidence="1">
    <location>
        <begin position="1"/>
        <end position="31"/>
    </location>
</feature>